<organism evidence="1 2">
    <name type="scientific">Paracidobacterium acidisoli</name>
    <dbReference type="NCBI Taxonomy" id="2303751"/>
    <lineage>
        <taxon>Bacteria</taxon>
        <taxon>Pseudomonadati</taxon>
        <taxon>Acidobacteriota</taxon>
        <taxon>Terriglobia</taxon>
        <taxon>Terriglobales</taxon>
        <taxon>Acidobacteriaceae</taxon>
        <taxon>Paracidobacterium</taxon>
    </lineage>
</organism>
<reference evidence="1 2" key="1">
    <citation type="submission" date="2018-08" db="EMBL/GenBank/DDBJ databases">
        <title>Acidipila sp. 4G-K13, an acidobacterium isolated from forest soil.</title>
        <authorList>
            <person name="Gao Z.-H."/>
            <person name="Qiu L.-H."/>
        </authorList>
    </citation>
    <scope>NUCLEOTIDE SEQUENCE [LARGE SCALE GENOMIC DNA]</scope>
    <source>
        <strain evidence="1 2">4G-K13</strain>
    </source>
</reference>
<comment type="caution">
    <text evidence="1">The sequence shown here is derived from an EMBL/GenBank/DDBJ whole genome shotgun (WGS) entry which is preliminary data.</text>
</comment>
<evidence type="ECO:0000313" key="1">
    <source>
        <dbReference type="EMBL" id="RFU15663.1"/>
    </source>
</evidence>
<keyword evidence="2" id="KW-1185">Reference proteome</keyword>
<proteinExistence type="predicted"/>
<dbReference type="OrthoDB" id="121684at2"/>
<dbReference type="AlphaFoldDB" id="A0A372IM65"/>
<gene>
    <name evidence="1" type="ORF">D0Y96_14485</name>
</gene>
<protein>
    <submittedName>
        <fullName evidence="1">Uncharacterized protein</fullName>
    </submittedName>
</protein>
<name>A0A372IM65_9BACT</name>
<accession>A0A372IM65</accession>
<sequence length="77" mass="8766">MSAFRTCRPLLVDATQCTEPGTIATDMGFVNVKRGDWIVRGEDGESYVVDDAFFQRTFRSLQTYPWEQTGETRSYGC</sequence>
<dbReference type="EMBL" id="QVQT01000005">
    <property type="protein sequence ID" value="RFU15663.1"/>
    <property type="molecule type" value="Genomic_DNA"/>
</dbReference>
<dbReference type="Proteomes" id="UP000264702">
    <property type="component" value="Unassembled WGS sequence"/>
</dbReference>
<evidence type="ECO:0000313" key="2">
    <source>
        <dbReference type="Proteomes" id="UP000264702"/>
    </source>
</evidence>
<dbReference type="RefSeq" id="WP_117301251.1">
    <property type="nucleotide sequence ID" value="NZ_QVQT02000005.1"/>
</dbReference>